<dbReference type="GO" id="GO:0004527">
    <property type="term" value="F:exonuclease activity"/>
    <property type="evidence" value="ECO:0007669"/>
    <property type="project" value="UniProtKB-KW"/>
</dbReference>
<protein>
    <submittedName>
        <fullName evidence="2">Lambda exonuclease family protein</fullName>
    </submittedName>
</protein>
<dbReference type="InterPro" id="IPR051703">
    <property type="entry name" value="NF-kappa-B_Signaling_Reg"/>
</dbReference>
<gene>
    <name evidence="3" type="ORF">ABRZ00_00490</name>
    <name evidence="2" type="ORF">ABRZ02_01900</name>
</gene>
<dbReference type="PANTHER" id="PTHR46609:SF6">
    <property type="entry name" value="EXONUCLEASE, PHAGE-TYPE_RECB, C-TERMINAL DOMAIN-CONTAINING PROTEIN-RELATED"/>
    <property type="match status" value="1"/>
</dbReference>
<dbReference type="EMBL" id="CP158257">
    <property type="protein sequence ID" value="XDJ55702.1"/>
    <property type="molecule type" value="Genomic_DNA"/>
</dbReference>
<dbReference type="Pfam" id="PF09588">
    <property type="entry name" value="YqaJ"/>
    <property type="match status" value="1"/>
</dbReference>
<name>A0AB39CT94_9BURK</name>
<dbReference type="RefSeq" id="WP_368647782.1">
    <property type="nucleotide sequence ID" value="NZ_CP158253.1"/>
</dbReference>
<keyword evidence="2" id="KW-0540">Nuclease</keyword>
<evidence type="ECO:0000313" key="3">
    <source>
        <dbReference type="EMBL" id="XDJ55702.1"/>
    </source>
</evidence>
<evidence type="ECO:0000259" key="1">
    <source>
        <dbReference type="Pfam" id="PF09588"/>
    </source>
</evidence>
<reference evidence="2" key="1">
    <citation type="submission" date="2024-05" db="EMBL/GenBank/DDBJ databases">
        <authorList>
            <person name="Luo Y.-C."/>
            <person name="Nicholds J."/>
            <person name="Mortimer T."/>
            <person name="Maboni G."/>
        </authorList>
    </citation>
    <scope>NUCLEOTIDE SEQUENCE</scope>
    <source>
        <strain evidence="3">150221</strain>
        <strain evidence="2">153271</strain>
    </source>
</reference>
<feature type="domain" description="YqaJ viral recombinase" evidence="1">
    <location>
        <begin position="14"/>
        <end position="200"/>
    </location>
</feature>
<dbReference type="AlphaFoldDB" id="A0AB39CT94"/>
<accession>A0AB39CT94</accession>
<dbReference type="InterPro" id="IPR011604">
    <property type="entry name" value="PDDEXK-like_dom_sf"/>
</dbReference>
<dbReference type="Gene3D" id="3.90.320.10">
    <property type="match status" value="1"/>
</dbReference>
<proteinExistence type="predicted"/>
<dbReference type="CDD" id="cd22343">
    <property type="entry name" value="PDDEXK_lambda_exonuclease-like"/>
    <property type="match status" value="1"/>
</dbReference>
<organism evidence="2">
    <name type="scientific">Castellaniella ginsengisoli</name>
    <dbReference type="NCBI Taxonomy" id="546114"/>
    <lineage>
        <taxon>Bacteria</taxon>
        <taxon>Pseudomonadati</taxon>
        <taxon>Pseudomonadota</taxon>
        <taxon>Betaproteobacteria</taxon>
        <taxon>Burkholderiales</taxon>
        <taxon>Alcaligenaceae</taxon>
        <taxon>Castellaniella</taxon>
    </lineage>
</organism>
<dbReference type="GeneID" id="93065966"/>
<dbReference type="EMBL" id="CP158253">
    <property type="protein sequence ID" value="XDJ45075.1"/>
    <property type="molecule type" value="Genomic_DNA"/>
</dbReference>
<dbReference type="InterPro" id="IPR019080">
    <property type="entry name" value="YqaJ_viral_recombinase"/>
</dbReference>
<evidence type="ECO:0000313" key="2">
    <source>
        <dbReference type="EMBL" id="XDJ45075.1"/>
    </source>
</evidence>
<dbReference type="SUPFAM" id="SSF52980">
    <property type="entry name" value="Restriction endonuclease-like"/>
    <property type="match status" value="2"/>
</dbReference>
<keyword evidence="2" id="KW-0269">Exonuclease</keyword>
<sequence length="269" mass="29977">MSYQIIECEQGSAEWHRVRSGCITASMFSTVRQKVNGLTTQQQTYVSARLAGQTEAQAREAAGYKAAPRAEVIQRALEGERVGEWSQAAHDYATRLAIERIGGEPLDEGFETWAMRRGRELEPAARMEHEVQSGLFVQRAGFVMTDDGAFGASADGLIDPDAGAEYKCFLDPVKLRAFWLENDVSSVIEQCQGGLWITGRRLWHIGLYCPALASVGKQLWWRVVERDDEFIEAMESDLLEFKALVDQYEQKFRADASQAAGSILTLTTA</sequence>
<dbReference type="InterPro" id="IPR011335">
    <property type="entry name" value="Restrct_endonuc-II-like"/>
</dbReference>
<dbReference type="KEGG" id="cgin:ABRZ00_00490"/>
<keyword evidence="2" id="KW-0378">Hydrolase</keyword>
<dbReference type="PANTHER" id="PTHR46609">
    <property type="entry name" value="EXONUCLEASE, PHAGE-TYPE/RECB, C-TERMINAL DOMAIN-CONTAINING PROTEIN"/>
    <property type="match status" value="1"/>
</dbReference>